<dbReference type="PROSITE" id="PS50126">
    <property type="entry name" value="S1"/>
    <property type="match status" value="1"/>
</dbReference>
<dbReference type="NCBIfam" id="NF047352">
    <property type="entry name" value="P_loop_sacsin"/>
    <property type="match status" value="1"/>
</dbReference>
<dbReference type="GO" id="GO:0005840">
    <property type="term" value="C:ribosome"/>
    <property type="evidence" value="ECO:0007669"/>
    <property type="project" value="UniProtKB-KW"/>
</dbReference>
<dbReference type="InterPro" id="IPR012340">
    <property type="entry name" value="NA-bd_OB-fold"/>
</dbReference>
<keyword evidence="3" id="KW-1185">Reference proteome</keyword>
<dbReference type="SMART" id="SM00316">
    <property type="entry name" value="S1"/>
    <property type="match status" value="2"/>
</dbReference>
<evidence type="ECO:0000313" key="3">
    <source>
        <dbReference type="Proteomes" id="UP001200470"/>
    </source>
</evidence>
<name>A0ABS9CDV4_9BACT</name>
<dbReference type="PANTHER" id="PTHR32387:SF0">
    <property type="entry name" value="PROTEIN NO VEIN"/>
    <property type="match status" value="1"/>
</dbReference>
<dbReference type="PANTHER" id="PTHR32387">
    <property type="entry name" value="WU:FJ29H11"/>
    <property type="match status" value="1"/>
</dbReference>
<dbReference type="InterPro" id="IPR036890">
    <property type="entry name" value="HATPase_C_sf"/>
</dbReference>
<evidence type="ECO:0000313" key="2">
    <source>
        <dbReference type="EMBL" id="MCF2562750.1"/>
    </source>
</evidence>
<dbReference type="InterPro" id="IPR003029">
    <property type="entry name" value="S1_domain"/>
</dbReference>
<dbReference type="Proteomes" id="UP001200470">
    <property type="component" value="Unassembled WGS sequence"/>
</dbReference>
<dbReference type="InterPro" id="IPR052957">
    <property type="entry name" value="Auxin_embryo_med"/>
</dbReference>
<evidence type="ECO:0000259" key="1">
    <source>
        <dbReference type="PROSITE" id="PS50126"/>
    </source>
</evidence>
<organism evidence="2 3">
    <name type="scientific">Xylanibacter brevis</name>
    <dbReference type="NCBI Taxonomy" id="83231"/>
    <lineage>
        <taxon>Bacteria</taxon>
        <taxon>Pseudomonadati</taxon>
        <taxon>Bacteroidota</taxon>
        <taxon>Bacteroidia</taxon>
        <taxon>Bacteroidales</taxon>
        <taxon>Prevotellaceae</taxon>
        <taxon>Xylanibacter</taxon>
    </lineage>
</organism>
<feature type="domain" description="S1 motif" evidence="1">
    <location>
        <begin position="111"/>
        <end position="179"/>
    </location>
</feature>
<sequence>MSNISQMDGFKKIEEAYNVQDFLVGNVSYIGKSYLIVKIYGYPCVMLKSETELFPVKDYSVYLNKEIVVKVVSIQRNEVLTSFNIYVSHRSVAEETLESNEICSFNDVKKNHIYKGIIKDYKDFGVFVTLGQIDGLVHKSHLPKEFSDTPENFVTIGSVVDVKVIYKDFEKSQLTLTIPSIDPTTNEEKKTKTPFDLFKETLVPNETVLQGRVVFLEKDCVTLHVMHNNNKFAVYIRNEDLAWESIQNAADVVFLGEELSIRFLCYEKGKLYFDLKWQQQDIYPKELFSLDTEGLLSAMNIRENKFVAKVTLAYRKNEETKVNEVYAAFATNIVAVGENESTSLLVDSYSGTNIMAFVPSKYAYGLENGRYYNFKLTAAQQSKREEKHRPFMFTAQLENAIPVSDPYKELVEKSFKENKIPKSNRESASYLKEIGADMYTDRDRMFYELLQNADDASSKRGVKVMVQMKDNYLIFTHDGLSFSRQDFRSIVSTANSTKRLDRKKTGYKGIGFKSVFTDSEKVYIKTGGFFFVFDKSATLFNDFRAFYKYVNPLYTEEQLEIFFEDNIEYEKEFEGVDHLPWQLLPFWVEECPNQLQGTTFSRNCNVAIALDMGVTSEKYKNTIKGIIQKPRFMLFLRNTLRIQFEDKKWDILSIAKHVDSASNIVTLKNSFANNDQEVSYIVREGSDIPVTNEAFENCNIPMVKECKEISGREKWYMYQIIDDLPVLITSIPERIIAADTTTISYAFMLDEAGHAICIPDKTPSLYAYLPMEDRRYLFPFFINADFELSSNRQEAKRVSTWNEFIFYNIGKNIVSWVSTIANLSHPDYLSLLPQSFFIEELEEGKIDRLASQFNRGYKEALTETAFILNDRGNIVTQKEVIIDESGFANLIGADAYCSFIGTEKRMLHNNINVSPLNNRTIFTEIEHVQTGELIEKILAPNNRFRLLRFWCSLPASIRALVLAHIANMPGNKKNLNDYIEDIPAYTCMGKLMSFKKLLKSNKVILKSDVIAGIEDIVEKLGIRITDEEETLHPFHAKVEEAMIGYSIHVFNIIKSLSSKKDCSLSASEKYLLFSHFTTPKRNIDHDSLTDWSIFCNQQGNNVQLCQLTHIDSSLYNNITGQFVISEDEYSKGSRVIDRYLMKEKDQYEGIIIDNWESLVAEVKESEEKACSLYKLALTTYTVAEHEQVKEMQAFPITEKRFVFSKGQMHLISEVILNEKLSKNDDATKIIEMLTGKSVPSVEVSKAVKQVPFECKSQRLEDLTIISDVVLSQKQVATLLQYCSSNDETLFTNYALDTKDGNNTFTALPKNSVVAYTSNKVLKDFINDNCSSIYLLPDEFAKYSNLRGVVTDDDLLIRILEVIGDVKEHEQVLLPVYKDSISKVKALYISHLSAINLNENSCREKSDINVQTLLLASSIEKPEAELFESLRNIIHITCGVTTTALSSIKLDHTIEVNGKSFPLSKLLPNEDNMAKLVDTLKERIEEFVPVLSFTNSLFGSEVDEGRAGSVFEVLNKANVVLENGIQIAFVLEYAAYNKKYGIVCNVFDSERNPVSKALCGKWMLQYYSFANPTSILNDKYGDLVKYLALPYSSNNIQCSIVKELSNFNCLKERLSEEETFDLLDLVCEKSSANMVISPEDVGCLKRSLGLTGAHYIVSNYYSLQDEKLPEVIEKWRTAKDSDVRTTVLCNVFGIINEDSNVVHIRKFLGDGTPFTITDKDNITSALTCNWLSGKELLINDNQYLLLQGVINDDSYICEKDEAALSKYISPENLYMAFSDYHIYQYDGEIPWHVKLKANNYIFHHYYEGDIALSGLNIFINGKQIDNIINLIRSLVNTGDFSTDDFFQFFEQYQSRLSGSFEGEIDDDLDSEARSAASEMAKQEAVNWLTAKGYDTSNVQTEYSFVNGVKKDGVEYHIVVKSFRTKKNVLNVNPNEWLYLLNANSRLMVYLGHMTFAVFDRKLLLGNHDFLKLRISTSNFEVENGRLDDVISRLAKDMQYFERTHFVFEHIHEDILSGANSLDDYNFYSANSEEQFTAANDSDIL</sequence>
<accession>A0ABS9CDV4</accession>
<dbReference type="RefSeq" id="WP_301637332.1">
    <property type="nucleotide sequence ID" value="NZ_JADYTN010000002.1"/>
</dbReference>
<dbReference type="Pfam" id="PF25794">
    <property type="entry name" value="SACS"/>
    <property type="match status" value="1"/>
</dbReference>
<protein>
    <submittedName>
        <fullName evidence="2">30S ribosomal protein S1</fullName>
    </submittedName>
</protein>
<comment type="caution">
    <text evidence="2">The sequence shown here is derived from an EMBL/GenBank/DDBJ whole genome shotgun (WGS) entry which is preliminary data.</text>
</comment>
<keyword evidence="2" id="KW-0689">Ribosomal protein</keyword>
<dbReference type="SUPFAM" id="SSF50249">
    <property type="entry name" value="Nucleic acid-binding proteins"/>
    <property type="match status" value="1"/>
</dbReference>
<dbReference type="SUPFAM" id="SSF55874">
    <property type="entry name" value="ATPase domain of HSP90 chaperone/DNA topoisomerase II/histidine kinase"/>
    <property type="match status" value="1"/>
</dbReference>
<keyword evidence="2" id="KW-0687">Ribonucleoprotein</keyword>
<dbReference type="Pfam" id="PF00575">
    <property type="entry name" value="S1"/>
    <property type="match status" value="1"/>
</dbReference>
<gene>
    <name evidence="2" type="ORF">I6E12_01275</name>
</gene>
<dbReference type="Gene3D" id="2.40.50.140">
    <property type="entry name" value="Nucleic acid-binding proteins"/>
    <property type="match status" value="1"/>
</dbReference>
<proteinExistence type="predicted"/>
<reference evidence="2 3" key="1">
    <citation type="submission" date="2020-12" db="EMBL/GenBank/DDBJ databases">
        <title>Whole genome sequences of gut porcine anaerobes.</title>
        <authorList>
            <person name="Kubasova T."/>
            <person name="Jahodarova E."/>
            <person name="Rychlik I."/>
        </authorList>
    </citation>
    <scope>NUCLEOTIDE SEQUENCE [LARGE SCALE GENOMIC DNA]</scope>
    <source>
        <strain evidence="2 3">An925</strain>
    </source>
</reference>
<dbReference type="InterPro" id="IPR058210">
    <property type="entry name" value="SACS/Nov_dom"/>
</dbReference>
<dbReference type="EMBL" id="JADYTN010000002">
    <property type="protein sequence ID" value="MCF2562750.1"/>
    <property type="molecule type" value="Genomic_DNA"/>
</dbReference>
<dbReference type="Gene3D" id="3.30.565.10">
    <property type="entry name" value="Histidine kinase-like ATPase, C-terminal domain"/>
    <property type="match status" value="1"/>
</dbReference>